<comment type="similarity">
    <text evidence="2 11">Belongs to the LpxB family.</text>
</comment>
<comment type="pathway">
    <text evidence="11">Bacterial outer membrane biogenesis; LPS lipid A biosynthesis.</text>
</comment>
<dbReference type="InterPro" id="IPR003835">
    <property type="entry name" value="Glyco_trans_19"/>
</dbReference>
<organism evidence="12 13">
    <name type="scientific">Arenicella xantha</name>
    <dbReference type="NCBI Taxonomy" id="644221"/>
    <lineage>
        <taxon>Bacteria</taxon>
        <taxon>Pseudomonadati</taxon>
        <taxon>Pseudomonadota</taxon>
        <taxon>Gammaproteobacteria</taxon>
        <taxon>Arenicellales</taxon>
        <taxon>Arenicellaceae</taxon>
        <taxon>Arenicella</taxon>
    </lineage>
</organism>
<keyword evidence="9 11" id="KW-0443">Lipid metabolism</keyword>
<keyword evidence="7 11" id="KW-0328">Glycosyltransferase</keyword>
<comment type="caution">
    <text evidence="12">The sequence shown here is derived from an EMBL/GenBank/DDBJ whole genome shotgun (WGS) entry which is preliminary data.</text>
</comment>
<name>A0A395JM54_9GAMM</name>
<keyword evidence="6 11" id="KW-0441">Lipid A biosynthesis</keyword>
<proteinExistence type="inferred from homology"/>
<evidence type="ECO:0000256" key="11">
    <source>
        <dbReference type="HAMAP-Rule" id="MF_00392"/>
    </source>
</evidence>
<dbReference type="GO" id="GO:0009245">
    <property type="term" value="P:lipid A biosynthetic process"/>
    <property type="evidence" value="ECO:0007669"/>
    <property type="project" value="UniProtKB-UniRule"/>
</dbReference>
<evidence type="ECO:0000256" key="4">
    <source>
        <dbReference type="ARBA" id="ARBA00020902"/>
    </source>
</evidence>
<protein>
    <recommendedName>
        <fullName evidence="4 11">Lipid-A-disaccharide synthase</fullName>
        <ecNumber evidence="3 11">2.4.1.182</ecNumber>
    </recommendedName>
</protein>
<evidence type="ECO:0000256" key="3">
    <source>
        <dbReference type="ARBA" id="ARBA00012687"/>
    </source>
</evidence>
<accession>A0A395JM54</accession>
<dbReference type="UniPathway" id="UPA00973"/>
<keyword evidence="13" id="KW-1185">Reference proteome</keyword>
<dbReference type="PANTHER" id="PTHR30372:SF4">
    <property type="entry name" value="LIPID-A-DISACCHARIDE SYNTHASE, MITOCHONDRIAL-RELATED"/>
    <property type="match status" value="1"/>
</dbReference>
<dbReference type="PANTHER" id="PTHR30372">
    <property type="entry name" value="LIPID-A-DISACCHARIDE SYNTHASE"/>
    <property type="match status" value="1"/>
</dbReference>
<evidence type="ECO:0000313" key="13">
    <source>
        <dbReference type="Proteomes" id="UP000253083"/>
    </source>
</evidence>
<gene>
    <name evidence="11" type="primary">lpxB</name>
    <name evidence="12" type="ORF">DFR28_102354</name>
</gene>
<evidence type="ECO:0000256" key="5">
    <source>
        <dbReference type="ARBA" id="ARBA00022516"/>
    </source>
</evidence>
<keyword evidence="5 11" id="KW-0444">Lipid biosynthesis</keyword>
<dbReference type="GO" id="GO:0008915">
    <property type="term" value="F:lipid-A-disaccharide synthase activity"/>
    <property type="evidence" value="ECO:0007669"/>
    <property type="project" value="UniProtKB-UniRule"/>
</dbReference>
<dbReference type="NCBIfam" id="TIGR00215">
    <property type="entry name" value="lpxB"/>
    <property type="match status" value="1"/>
</dbReference>
<evidence type="ECO:0000256" key="1">
    <source>
        <dbReference type="ARBA" id="ARBA00002056"/>
    </source>
</evidence>
<evidence type="ECO:0000256" key="8">
    <source>
        <dbReference type="ARBA" id="ARBA00022679"/>
    </source>
</evidence>
<evidence type="ECO:0000256" key="10">
    <source>
        <dbReference type="ARBA" id="ARBA00048975"/>
    </source>
</evidence>
<dbReference type="HAMAP" id="MF_00392">
    <property type="entry name" value="LpxB"/>
    <property type="match status" value="1"/>
</dbReference>
<dbReference type="Proteomes" id="UP000253083">
    <property type="component" value="Unassembled WGS sequence"/>
</dbReference>
<dbReference type="AlphaFoldDB" id="A0A395JM54"/>
<comment type="function">
    <text evidence="1 11">Condensation of UDP-2,3-diacylglucosamine and 2,3-diacylglucosamine-1-phosphate to form lipid A disaccharide, a precursor of lipid A, a phosphorylated glycolipid that anchors the lipopolysaccharide to the outer membrane of the cell.</text>
</comment>
<comment type="catalytic activity">
    <reaction evidence="10 11">
        <text>a lipid X + a UDP-2-N,3-O-bis[(3R)-3-hydroxyacyl]-alpha-D-glucosamine = a lipid A disaccharide + UDP + H(+)</text>
        <dbReference type="Rhea" id="RHEA:67828"/>
        <dbReference type="ChEBI" id="CHEBI:15378"/>
        <dbReference type="ChEBI" id="CHEBI:58223"/>
        <dbReference type="ChEBI" id="CHEBI:137748"/>
        <dbReference type="ChEBI" id="CHEBI:176338"/>
        <dbReference type="ChEBI" id="CHEBI:176343"/>
        <dbReference type="EC" id="2.4.1.182"/>
    </reaction>
</comment>
<evidence type="ECO:0000256" key="7">
    <source>
        <dbReference type="ARBA" id="ARBA00022676"/>
    </source>
</evidence>
<dbReference type="GO" id="GO:0016020">
    <property type="term" value="C:membrane"/>
    <property type="evidence" value="ECO:0007669"/>
    <property type="project" value="GOC"/>
</dbReference>
<dbReference type="RefSeq" id="WP_113953745.1">
    <property type="nucleotide sequence ID" value="NZ_QNRT01000002.1"/>
</dbReference>
<evidence type="ECO:0000313" key="12">
    <source>
        <dbReference type="EMBL" id="RBP50937.1"/>
    </source>
</evidence>
<dbReference type="InParanoid" id="A0A395JM54"/>
<evidence type="ECO:0000256" key="9">
    <source>
        <dbReference type="ARBA" id="ARBA00023098"/>
    </source>
</evidence>
<dbReference type="SUPFAM" id="SSF53756">
    <property type="entry name" value="UDP-Glycosyltransferase/glycogen phosphorylase"/>
    <property type="match status" value="1"/>
</dbReference>
<keyword evidence="8 11" id="KW-0808">Transferase</keyword>
<dbReference type="EC" id="2.4.1.182" evidence="3 11"/>
<dbReference type="OrthoDB" id="9801642at2"/>
<evidence type="ECO:0000256" key="2">
    <source>
        <dbReference type="ARBA" id="ARBA00007868"/>
    </source>
</evidence>
<dbReference type="EMBL" id="QNRT01000002">
    <property type="protein sequence ID" value="RBP50937.1"/>
    <property type="molecule type" value="Genomic_DNA"/>
</dbReference>
<sequence>MVLKVGIVAGEKSGDYLGAELIKAISARYPDAQFIGLAGPLMQQAGAKTLAEMDKISIMGIAGALKGLREILAIRRTIKREMLSWKPDVFIGIDVPDFNLGLELMLKQSGIPTVHYVSPTVWAWRGKRIKKIRKAVSLMLTLFPFEEQFYQAKGVRVKYVGHPLASPVLRWQVSDEVRAMLLPASQNEGQQPRRMVAVLPGSRMSEVSRLAPIMLAACEELADAFPDLDFVIPAANAKIADYLTNELSIGKTRVRLIDGHSRDALALCHVAVLASGTAALEAALFAKPMVVMYKVSKINEWYASRTMTVSHYSMPNHLVSPPIVPELIQDNATSGALVAQLTKLLTDDEHYQHVQATLATIAPSLSESSGELACNAIEALLNDRAAELNSNL</sequence>
<evidence type="ECO:0000256" key="6">
    <source>
        <dbReference type="ARBA" id="ARBA00022556"/>
    </source>
</evidence>
<reference evidence="12 13" key="1">
    <citation type="submission" date="2018-06" db="EMBL/GenBank/DDBJ databases">
        <title>Genomic Encyclopedia of Type Strains, Phase IV (KMG-IV): sequencing the most valuable type-strain genomes for metagenomic binning, comparative biology and taxonomic classification.</title>
        <authorList>
            <person name="Goeker M."/>
        </authorList>
    </citation>
    <scope>NUCLEOTIDE SEQUENCE [LARGE SCALE GENOMIC DNA]</scope>
    <source>
        <strain evidence="12 13">DSM 24032</strain>
    </source>
</reference>
<dbReference type="FunCoup" id="A0A395JM54">
    <property type="interactions" value="309"/>
</dbReference>
<dbReference type="Pfam" id="PF02684">
    <property type="entry name" value="LpxB"/>
    <property type="match status" value="1"/>
</dbReference>
<dbReference type="GO" id="GO:0005543">
    <property type="term" value="F:phospholipid binding"/>
    <property type="evidence" value="ECO:0007669"/>
    <property type="project" value="TreeGrafter"/>
</dbReference>